<dbReference type="AlphaFoldDB" id="A0A644TG58"/>
<dbReference type="Pfam" id="PF02826">
    <property type="entry name" value="2-Hacid_dh_C"/>
    <property type="match status" value="1"/>
</dbReference>
<name>A0A644TG58_9ZZZZ</name>
<evidence type="ECO:0000256" key="2">
    <source>
        <dbReference type="ARBA" id="ARBA00023002"/>
    </source>
</evidence>
<dbReference type="PANTHER" id="PTHR43761">
    <property type="entry name" value="D-ISOMER SPECIFIC 2-HYDROXYACID DEHYDROGENASE FAMILY PROTEIN (AFU_ORTHOLOGUE AFUA_1G13630)"/>
    <property type="match status" value="1"/>
</dbReference>
<dbReference type="InterPro" id="IPR006140">
    <property type="entry name" value="D-isomer_DH_NAD-bd"/>
</dbReference>
<evidence type="ECO:0000313" key="6">
    <source>
        <dbReference type="EMBL" id="MPL65834.1"/>
    </source>
</evidence>
<dbReference type="InterPro" id="IPR006139">
    <property type="entry name" value="D-isomer_2_OHA_DH_cat_dom"/>
</dbReference>
<gene>
    <name evidence="6" type="primary">ghrB_3</name>
    <name evidence="6" type="ORF">SDC9_11499</name>
</gene>
<feature type="domain" description="D-isomer specific 2-hydroxyacid dehydrogenase NAD-binding" evidence="5">
    <location>
        <begin position="102"/>
        <end position="288"/>
    </location>
</feature>
<evidence type="ECO:0000256" key="1">
    <source>
        <dbReference type="ARBA" id="ARBA00005854"/>
    </source>
</evidence>
<reference evidence="6" key="1">
    <citation type="submission" date="2019-08" db="EMBL/GenBank/DDBJ databases">
        <authorList>
            <person name="Kucharzyk K."/>
            <person name="Murdoch R.W."/>
            <person name="Higgins S."/>
            <person name="Loffler F."/>
        </authorList>
    </citation>
    <scope>NUCLEOTIDE SEQUENCE</scope>
</reference>
<keyword evidence="2 6" id="KW-0560">Oxidoreductase</keyword>
<dbReference type="Pfam" id="PF00389">
    <property type="entry name" value="2-Hacid_dh"/>
    <property type="match status" value="1"/>
</dbReference>
<comment type="similarity">
    <text evidence="1">Belongs to the D-isomer specific 2-hydroxyacid dehydrogenase family.</text>
</comment>
<evidence type="ECO:0000259" key="5">
    <source>
        <dbReference type="Pfam" id="PF02826"/>
    </source>
</evidence>
<keyword evidence="3" id="KW-0520">NAD</keyword>
<dbReference type="InterPro" id="IPR050418">
    <property type="entry name" value="D-iso_2-hydroxyacid_DH_PdxB"/>
</dbReference>
<proteinExistence type="inferred from homology"/>
<dbReference type="SUPFAM" id="SSF51735">
    <property type="entry name" value="NAD(P)-binding Rossmann-fold domains"/>
    <property type="match status" value="1"/>
</dbReference>
<evidence type="ECO:0000259" key="4">
    <source>
        <dbReference type="Pfam" id="PF00389"/>
    </source>
</evidence>
<keyword evidence="6" id="KW-0670">Pyruvate</keyword>
<sequence length="325" mass="35488">MHFGSFMPLRSIWDKGLETLAKDFPDHRFSLGLKPDSPEVSDLDLMLAGNLPRDAYLASSKLKGIFQSFTGINHLPLAQLRERGVQVFNVHANAFDVAEKALALCLAYYGRIVEYHNDLSKELWHGFWVKAGAEDNWNSIYGKTCAILGTGAVGQALARLLKAFSCEVIGWRRRSGQAVPDGFDRVAGDLKTALDEAEIVFVTLPATNLTQGLLSKELLAGMKGKFLVNVGRGPIVDEEGLYLALRDGILLGAGIDAWYTYPQGGRTGAPSRYPIHKLPNVILSPHVGGSTHQASARAVDQTIANIREYLRTGDCASKADLEAMY</sequence>
<protein>
    <submittedName>
        <fullName evidence="6">Glyoxylate/hydroxypyruvate reductase B</fullName>
        <ecNumber evidence="6">1.1.1.81</ecNumber>
    </submittedName>
</protein>
<dbReference type="EC" id="1.1.1.81" evidence="6"/>
<accession>A0A644TG58</accession>
<feature type="domain" description="D-isomer specific 2-hydroxyacid dehydrogenase catalytic" evidence="4">
    <location>
        <begin position="53"/>
        <end position="317"/>
    </location>
</feature>
<dbReference type="CDD" id="cd12165">
    <property type="entry name" value="2-Hacid_dh_6"/>
    <property type="match status" value="1"/>
</dbReference>
<dbReference type="GO" id="GO:0051287">
    <property type="term" value="F:NAD binding"/>
    <property type="evidence" value="ECO:0007669"/>
    <property type="project" value="InterPro"/>
</dbReference>
<comment type="caution">
    <text evidence="6">The sequence shown here is derived from an EMBL/GenBank/DDBJ whole genome shotgun (WGS) entry which is preliminary data.</text>
</comment>
<dbReference type="InterPro" id="IPR036291">
    <property type="entry name" value="NAD(P)-bd_dom_sf"/>
</dbReference>
<organism evidence="6">
    <name type="scientific">bioreactor metagenome</name>
    <dbReference type="NCBI Taxonomy" id="1076179"/>
    <lineage>
        <taxon>unclassified sequences</taxon>
        <taxon>metagenomes</taxon>
        <taxon>ecological metagenomes</taxon>
    </lineage>
</organism>
<dbReference type="GO" id="GO:0016618">
    <property type="term" value="F:hydroxypyruvate reductase [NAD(P)H] activity"/>
    <property type="evidence" value="ECO:0007669"/>
    <property type="project" value="UniProtKB-EC"/>
</dbReference>
<evidence type="ECO:0000256" key="3">
    <source>
        <dbReference type="ARBA" id="ARBA00023027"/>
    </source>
</evidence>
<dbReference type="PANTHER" id="PTHR43761:SF1">
    <property type="entry name" value="D-ISOMER SPECIFIC 2-HYDROXYACID DEHYDROGENASE CATALYTIC DOMAIN-CONTAINING PROTEIN-RELATED"/>
    <property type="match status" value="1"/>
</dbReference>
<dbReference type="EMBL" id="VSSQ01000030">
    <property type="protein sequence ID" value="MPL65834.1"/>
    <property type="molecule type" value="Genomic_DNA"/>
</dbReference>
<dbReference type="SUPFAM" id="SSF52283">
    <property type="entry name" value="Formate/glycerate dehydrogenase catalytic domain-like"/>
    <property type="match status" value="1"/>
</dbReference>
<dbReference type="Gene3D" id="3.40.50.720">
    <property type="entry name" value="NAD(P)-binding Rossmann-like Domain"/>
    <property type="match status" value="2"/>
</dbReference>